<dbReference type="PANTHER" id="PTHR33164">
    <property type="entry name" value="TRANSCRIPTIONAL REGULATOR, MARR FAMILY"/>
    <property type="match status" value="1"/>
</dbReference>
<evidence type="ECO:0000256" key="4">
    <source>
        <dbReference type="ARBA" id="ARBA00023125"/>
    </source>
</evidence>
<dbReference type="Gene3D" id="1.10.10.10">
    <property type="entry name" value="Winged helix-like DNA-binding domain superfamily/Winged helix DNA-binding domain"/>
    <property type="match status" value="1"/>
</dbReference>
<keyword evidence="3" id="KW-0805">Transcription regulation</keyword>
<accession>A0A7V7FYD1</accession>
<evidence type="ECO:0000256" key="2">
    <source>
        <dbReference type="ARBA" id="ARBA00022490"/>
    </source>
</evidence>
<name>A0A7V7FYD1_9GAMM</name>
<evidence type="ECO:0000256" key="1">
    <source>
        <dbReference type="ARBA" id="ARBA00004496"/>
    </source>
</evidence>
<dbReference type="AlphaFoldDB" id="A0A7V7FYD1"/>
<evidence type="ECO:0000256" key="5">
    <source>
        <dbReference type="ARBA" id="ARBA00023163"/>
    </source>
</evidence>
<organism evidence="7 8">
    <name type="scientific">Billgrantia pellis</name>
    <dbReference type="NCBI Taxonomy" id="2606936"/>
    <lineage>
        <taxon>Bacteria</taxon>
        <taxon>Pseudomonadati</taxon>
        <taxon>Pseudomonadota</taxon>
        <taxon>Gammaproteobacteria</taxon>
        <taxon>Oceanospirillales</taxon>
        <taxon>Halomonadaceae</taxon>
        <taxon>Billgrantia</taxon>
    </lineage>
</organism>
<dbReference type="InterPro" id="IPR039422">
    <property type="entry name" value="MarR/SlyA-like"/>
</dbReference>
<gene>
    <name evidence="7" type="ORF">F0A17_14895</name>
</gene>
<evidence type="ECO:0000259" key="6">
    <source>
        <dbReference type="PROSITE" id="PS50995"/>
    </source>
</evidence>
<dbReference type="GO" id="GO:0003677">
    <property type="term" value="F:DNA binding"/>
    <property type="evidence" value="ECO:0007669"/>
    <property type="project" value="UniProtKB-KW"/>
</dbReference>
<dbReference type="GO" id="GO:0005737">
    <property type="term" value="C:cytoplasm"/>
    <property type="evidence" value="ECO:0007669"/>
    <property type="project" value="UniProtKB-SubCell"/>
</dbReference>
<dbReference type="GO" id="GO:0006950">
    <property type="term" value="P:response to stress"/>
    <property type="evidence" value="ECO:0007669"/>
    <property type="project" value="TreeGrafter"/>
</dbReference>
<dbReference type="InterPro" id="IPR000835">
    <property type="entry name" value="HTH_MarR-typ"/>
</dbReference>
<feature type="domain" description="HTH marR-type" evidence="6">
    <location>
        <begin position="13"/>
        <end position="143"/>
    </location>
</feature>
<sequence>MASQETGSDLQLDNQLCFTLYTTSLLMTKFYKPLLKGLGLTYPQYLVLLTLWQEDGQSAGAISRRLMTDTGSLTPVFKRLEADGLLKRVRSRRDERVVELFLTERGRAMQSQAEEIPDCVVMASGQSPDELVELKARLEMLRDRLEEAMP</sequence>
<dbReference type="SUPFAM" id="SSF46785">
    <property type="entry name" value="Winged helix' DNA-binding domain"/>
    <property type="match status" value="1"/>
</dbReference>
<keyword evidence="8" id="KW-1185">Reference proteome</keyword>
<protein>
    <submittedName>
        <fullName evidence="7">MarR family transcriptional regulator</fullName>
    </submittedName>
</protein>
<dbReference type="FunFam" id="1.10.10.10:FF:000163">
    <property type="entry name" value="MarR family transcriptional regulator"/>
    <property type="match status" value="1"/>
</dbReference>
<keyword evidence="5" id="KW-0804">Transcription</keyword>
<dbReference type="Proteomes" id="UP000486760">
    <property type="component" value="Unassembled WGS sequence"/>
</dbReference>
<dbReference type="EMBL" id="VTPY01000005">
    <property type="protein sequence ID" value="KAA0011383.1"/>
    <property type="molecule type" value="Genomic_DNA"/>
</dbReference>
<dbReference type="GO" id="GO:0003700">
    <property type="term" value="F:DNA-binding transcription factor activity"/>
    <property type="evidence" value="ECO:0007669"/>
    <property type="project" value="InterPro"/>
</dbReference>
<proteinExistence type="predicted"/>
<dbReference type="Pfam" id="PF22381">
    <property type="entry name" value="Staph_reg_Sar_Rot"/>
    <property type="match status" value="1"/>
</dbReference>
<dbReference type="InterPro" id="IPR055166">
    <property type="entry name" value="Transc_reg_Sar_Rot_HTH"/>
</dbReference>
<dbReference type="RefSeq" id="WP_149329124.1">
    <property type="nucleotide sequence ID" value="NZ_VTPY01000005.1"/>
</dbReference>
<evidence type="ECO:0000256" key="3">
    <source>
        <dbReference type="ARBA" id="ARBA00023015"/>
    </source>
</evidence>
<dbReference type="InterPro" id="IPR036390">
    <property type="entry name" value="WH_DNA-bd_sf"/>
</dbReference>
<dbReference type="SMART" id="SM00347">
    <property type="entry name" value="HTH_MARR"/>
    <property type="match status" value="1"/>
</dbReference>
<comment type="subcellular location">
    <subcellularLocation>
        <location evidence="1">Cytoplasm</location>
    </subcellularLocation>
</comment>
<evidence type="ECO:0000313" key="8">
    <source>
        <dbReference type="Proteomes" id="UP000486760"/>
    </source>
</evidence>
<evidence type="ECO:0000313" key="7">
    <source>
        <dbReference type="EMBL" id="KAA0011383.1"/>
    </source>
</evidence>
<reference evidence="7 8" key="1">
    <citation type="submission" date="2019-08" db="EMBL/GenBank/DDBJ databases">
        <title>Bioinformatics analysis of the strain L3 and L5.</title>
        <authorList>
            <person name="Li X."/>
        </authorList>
    </citation>
    <scope>NUCLEOTIDE SEQUENCE [LARGE SCALE GENOMIC DNA]</scope>
    <source>
        <strain evidence="7 8">L5</strain>
    </source>
</reference>
<dbReference type="PANTHER" id="PTHR33164:SF5">
    <property type="entry name" value="ORGANIC HYDROPEROXIDE RESISTANCE TRANSCRIPTIONAL REGULATOR"/>
    <property type="match status" value="1"/>
</dbReference>
<keyword evidence="4" id="KW-0238">DNA-binding</keyword>
<dbReference type="InterPro" id="IPR036388">
    <property type="entry name" value="WH-like_DNA-bd_sf"/>
</dbReference>
<comment type="caution">
    <text evidence="7">The sequence shown here is derived from an EMBL/GenBank/DDBJ whole genome shotgun (WGS) entry which is preliminary data.</text>
</comment>
<keyword evidence="2" id="KW-0963">Cytoplasm</keyword>
<dbReference type="PROSITE" id="PS50995">
    <property type="entry name" value="HTH_MARR_2"/>
    <property type="match status" value="1"/>
</dbReference>